<accession>A0A197JTE7</accession>
<dbReference type="AlphaFoldDB" id="A0A197JTE7"/>
<evidence type="ECO:0000313" key="2">
    <source>
        <dbReference type="Proteomes" id="UP000078512"/>
    </source>
</evidence>
<protein>
    <submittedName>
        <fullName evidence="1">Uncharacterized protein</fullName>
    </submittedName>
</protein>
<gene>
    <name evidence="1" type="ORF">K457DRAFT_33429</name>
</gene>
<keyword evidence="2" id="KW-1185">Reference proteome</keyword>
<dbReference type="Proteomes" id="UP000078512">
    <property type="component" value="Unassembled WGS sequence"/>
</dbReference>
<name>A0A197JTE7_9FUNG</name>
<proteinExistence type="predicted"/>
<sequence>MAAPIPDVGATVGGSATNFSNSAASGSNVAGGFVTHGVTGNIYQNTQVSTGGSTTSTSANNAASYNRGSSCLRAQQVLVTTLPDLFGSFWEDVIRSEV</sequence>
<dbReference type="EMBL" id="KV442054">
    <property type="protein sequence ID" value="OAQ27716.1"/>
    <property type="molecule type" value="Genomic_DNA"/>
</dbReference>
<reference evidence="1 2" key="1">
    <citation type="submission" date="2016-05" db="EMBL/GenBank/DDBJ databases">
        <title>Genome sequencing reveals origins of a unique bacterial endosymbiosis in the earliest lineages of terrestrial Fungi.</title>
        <authorList>
            <consortium name="DOE Joint Genome Institute"/>
            <person name="Uehling J."/>
            <person name="Gryganskyi A."/>
            <person name="Hameed K."/>
            <person name="Tschaplinski T."/>
            <person name="Misztal P."/>
            <person name="Wu S."/>
            <person name="Desiro A."/>
            <person name="Vande Pol N."/>
            <person name="Du Z.-Y."/>
            <person name="Zienkiewicz A."/>
            <person name="Zienkiewicz K."/>
            <person name="Morin E."/>
            <person name="Tisserant E."/>
            <person name="Splivallo R."/>
            <person name="Hainaut M."/>
            <person name="Henrissat B."/>
            <person name="Ohm R."/>
            <person name="Kuo A."/>
            <person name="Yan J."/>
            <person name="Lipzen A."/>
            <person name="Nolan M."/>
            <person name="Labutti K."/>
            <person name="Barry K."/>
            <person name="Goldstein A."/>
            <person name="Labbe J."/>
            <person name="Schadt C."/>
            <person name="Tuskan G."/>
            <person name="Grigoriev I."/>
            <person name="Martin F."/>
            <person name="Vilgalys R."/>
            <person name="Bonito G."/>
        </authorList>
    </citation>
    <scope>NUCLEOTIDE SEQUENCE [LARGE SCALE GENOMIC DNA]</scope>
    <source>
        <strain evidence="1 2">AG-77</strain>
    </source>
</reference>
<organism evidence="1 2">
    <name type="scientific">Linnemannia elongata AG-77</name>
    <dbReference type="NCBI Taxonomy" id="1314771"/>
    <lineage>
        <taxon>Eukaryota</taxon>
        <taxon>Fungi</taxon>
        <taxon>Fungi incertae sedis</taxon>
        <taxon>Mucoromycota</taxon>
        <taxon>Mortierellomycotina</taxon>
        <taxon>Mortierellomycetes</taxon>
        <taxon>Mortierellales</taxon>
        <taxon>Mortierellaceae</taxon>
        <taxon>Linnemannia</taxon>
    </lineage>
</organism>
<evidence type="ECO:0000313" key="1">
    <source>
        <dbReference type="EMBL" id="OAQ27716.1"/>
    </source>
</evidence>